<dbReference type="GO" id="GO:0005524">
    <property type="term" value="F:ATP binding"/>
    <property type="evidence" value="ECO:0007669"/>
    <property type="project" value="UniProtKB-KW"/>
</dbReference>
<dbReference type="InterPro" id="IPR013155">
    <property type="entry name" value="M/V/L/I-tRNA-synth_anticd-bd"/>
</dbReference>
<sequence>TLADQWIVQKYNETVQSVTSNLDKFELGEAASSVYDFIWNTYCDWYIELAKPRLYNDGNERDRRTVQYLLVTILRHMLELLHPFMPFVTEHIWQHLPHEGD</sequence>
<keyword evidence="3" id="KW-0547">Nucleotide-binding</keyword>
<organism evidence="10">
    <name type="scientific">human gut metagenome</name>
    <dbReference type="NCBI Taxonomy" id="408170"/>
    <lineage>
        <taxon>unclassified sequences</taxon>
        <taxon>metagenomes</taxon>
        <taxon>organismal metagenomes</taxon>
    </lineage>
</organism>
<dbReference type="GO" id="GO:0006438">
    <property type="term" value="P:valyl-tRNA aminoacylation"/>
    <property type="evidence" value="ECO:0007669"/>
    <property type="project" value="InterPro"/>
</dbReference>
<keyword evidence="2 10" id="KW-0436">Ligase</keyword>
<evidence type="ECO:0000256" key="2">
    <source>
        <dbReference type="ARBA" id="ARBA00022598"/>
    </source>
</evidence>
<dbReference type="CDD" id="cd07962">
    <property type="entry name" value="Anticodon_Ia_Val"/>
    <property type="match status" value="1"/>
</dbReference>
<feature type="domain" description="Methionyl/Valyl/Leucyl/Isoleucyl-tRNA synthetase anticodon-binding" evidence="9">
    <location>
        <begin position="4"/>
        <end position="95"/>
    </location>
</feature>
<dbReference type="InterPro" id="IPR009080">
    <property type="entry name" value="tRNAsynth_Ia_anticodon-bd"/>
</dbReference>
<comment type="catalytic activity">
    <reaction evidence="8">
        <text>tRNA(Val) + L-valine + ATP = L-valyl-tRNA(Val) + AMP + diphosphate</text>
        <dbReference type="Rhea" id="RHEA:10704"/>
        <dbReference type="Rhea" id="RHEA-COMP:9672"/>
        <dbReference type="Rhea" id="RHEA-COMP:9708"/>
        <dbReference type="ChEBI" id="CHEBI:30616"/>
        <dbReference type="ChEBI" id="CHEBI:33019"/>
        <dbReference type="ChEBI" id="CHEBI:57762"/>
        <dbReference type="ChEBI" id="CHEBI:78442"/>
        <dbReference type="ChEBI" id="CHEBI:78537"/>
        <dbReference type="ChEBI" id="CHEBI:456215"/>
        <dbReference type="EC" id="6.1.1.9"/>
    </reaction>
</comment>
<evidence type="ECO:0000256" key="3">
    <source>
        <dbReference type="ARBA" id="ARBA00022741"/>
    </source>
</evidence>
<feature type="non-terminal residue" evidence="10">
    <location>
        <position position="101"/>
    </location>
</feature>
<dbReference type="EC" id="6.1.1.9" evidence="1"/>
<dbReference type="AlphaFoldDB" id="W1YGD5"/>
<comment type="caution">
    <text evidence="10">The sequence shown here is derived from an EMBL/GenBank/DDBJ whole genome shotgun (WGS) entry which is preliminary data.</text>
</comment>
<evidence type="ECO:0000259" key="9">
    <source>
        <dbReference type="Pfam" id="PF08264"/>
    </source>
</evidence>
<keyword evidence="6" id="KW-0030">Aminoacyl-tRNA synthetase</keyword>
<evidence type="ECO:0000256" key="1">
    <source>
        <dbReference type="ARBA" id="ARBA00013169"/>
    </source>
</evidence>
<evidence type="ECO:0000256" key="8">
    <source>
        <dbReference type="ARBA" id="ARBA00047552"/>
    </source>
</evidence>
<dbReference type="EMBL" id="AZMM01004517">
    <property type="protein sequence ID" value="ETJ41557.1"/>
    <property type="molecule type" value="Genomic_DNA"/>
</dbReference>
<evidence type="ECO:0000313" key="10">
    <source>
        <dbReference type="EMBL" id="ETJ41557.1"/>
    </source>
</evidence>
<dbReference type="PANTHER" id="PTHR11946:SF93">
    <property type="entry name" value="VALINE--TRNA LIGASE, CHLOROPLASTIC_MITOCHONDRIAL 2"/>
    <property type="match status" value="1"/>
</dbReference>
<keyword evidence="4" id="KW-0067">ATP-binding</keyword>
<dbReference type="Pfam" id="PF08264">
    <property type="entry name" value="Anticodon_1"/>
    <property type="match status" value="1"/>
</dbReference>
<evidence type="ECO:0000256" key="7">
    <source>
        <dbReference type="ARBA" id="ARBA00029936"/>
    </source>
</evidence>
<evidence type="ECO:0000256" key="5">
    <source>
        <dbReference type="ARBA" id="ARBA00022917"/>
    </source>
</evidence>
<dbReference type="Gene3D" id="1.10.730.10">
    <property type="entry name" value="Isoleucyl-tRNA Synthetase, Domain 1"/>
    <property type="match status" value="1"/>
</dbReference>
<reference evidence="10" key="1">
    <citation type="submission" date="2013-12" db="EMBL/GenBank/DDBJ databases">
        <title>A Varibaculum cambriense genome reconstructed from a premature infant gut community with otherwise low bacterial novelty that shifts toward anaerobic metabolism during the third week of life.</title>
        <authorList>
            <person name="Brown C.T."/>
            <person name="Sharon I."/>
            <person name="Thomas B.C."/>
            <person name="Castelle C.J."/>
            <person name="Morowitz M.J."/>
            <person name="Banfield J.F."/>
        </authorList>
    </citation>
    <scope>NUCLEOTIDE SEQUENCE</scope>
</reference>
<dbReference type="SUPFAM" id="SSF47323">
    <property type="entry name" value="Anticodon-binding domain of a subclass of class I aminoacyl-tRNA synthetases"/>
    <property type="match status" value="1"/>
</dbReference>
<evidence type="ECO:0000256" key="4">
    <source>
        <dbReference type="ARBA" id="ARBA00022840"/>
    </source>
</evidence>
<name>W1YGD5_9ZZZZ</name>
<gene>
    <name evidence="10" type="ORF">Q604_UNBC04517G0001</name>
</gene>
<proteinExistence type="predicted"/>
<evidence type="ECO:0000256" key="6">
    <source>
        <dbReference type="ARBA" id="ARBA00023146"/>
    </source>
</evidence>
<feature type="non-terminal residue" evidence="10">
    <location>
        <position position="1"/>
    </location>
</feature>
<dbReference type="InterPro" id="IPR033705">
    <property type="entry name" value="Anticodon_Ia_Val"/>
</dbReference>
<dbReference type="GO" id="GO:0005829">
    <property type="term" value="C:cytosol"/>
    <property type="evidence" value="ECO:0007669"/>
    <property type="project" value="TreeGrafter"/>
</dbReference>
<protein>
    <recommendedName>
        <fullName evidence="1">valine--tRNA ligase</fullName>
        <ecNumber evidence="1">6.1.1.9</ecNumber>
    </recommendedName>
    <alternativeName>
        <fullName evidence="7">Valyl-tRNA synthetase</fullName>
    </alternativeName>
</protein>
<dbReference type="InterPro" id="IPR002303">
    <property type="entry name" value="Valyl-tRNA_ligase"/>
</dbReference>
<dbReference type="GO" id="GO:0004832">
    <property type="term" value="F:valine-tRNA ligase activity"/>
    <property type="evidence" value="ECO:0007669"/>
    <property type="project" value="UniProtKB-EC"/>
</dbReference>
<keyword evidence="5" id="KW-0648">Protein biosynthesis</keyword>
<accession>W1YGD5</accession>
<dbReference type="PANTHER" id="PTHR11946">
    <property type="entry name" value="VALYL-TRNA SYNTHETASES"/>
    <property type="match status" value="1"/>
</dbReference>